<protein>
    <recommendedName>
        <fullName evidence="5">Ribonuclease P/MRP protein subunit POP5</fullName>
    </recommendedName>
</protein>
<evidence type="ECO:0000256" key="5">
    <source>
        <dbReference type="PIRNR" id="PIRNR023803"/>
    </source>
</evidence>
<dbReference type="PANTHER" id="PTHR15441:SF2">
    <property type="entry name" value="RIBONUCLEASE P_MRP PROTEIN SUBUNIT POP5"/>
    <property type="match status" value="1"/>
</dbReference>
<dbReference type="InParanoid" id="A0A024FZR1"/>
<evidence type="ECO:0000256" key="2">
    <source>
        <dbReference type="ARBA" id="ARBA00010800"/>
    </source>
</evidence>
<sequence>MVRRKQRYLLLQIDAEGRVAMSIPGGKDITERLKESVTTVFYNVAHLSTLAVIYYRQETGLAVLRCERIHTKLLESTMAMFTSGLRHDIRIQVVRVFGSIDPCRKGMLSFTQKRLDSFGPEYVKQFHFDLEKEIQNADLG</sequence>
<name>A0A024FZR1_9STRA</name>
<reference evidence="6 7" key="1">
    <citation type="submission" date="2012-05" db="EMBL/GenBank/DDBJ databases">
        <title>Recombination and specialization in a pathogen metapopulation.</title>
        <authorList>
            <person name="Gardiner A."/>
            <person name="Kemen E."/>
            <person name="Schultz-Larsen T."/>
            <person name="MacLean D."/>
            <person name="Van Oosterhout C."/>
            <person name="Jones J.D.G."/>
        </authorList>
    </citation>
    <scope>NUCLEOTIDE SEQUENCE [LARGE SCALE GENOMIC DNA]</scope>
    <source>
        <strain evidence="6 7">Ac Nc2</strain>
    </source>
</reference>
<evidence type="ECO:0000313" key="6">
    <source>
        <dbReference type="EMBL" id="CCI39991.1"/>
    </source>
</evidence>
<dbReference type="STRING" id="65357.A0A024FZR1"/>
<dbReference type="PIRSF" id="PIRSF023803">
    <property type="entry name" value="Ribonuclease_P_prd"/>
    <property type="match status" value="1"/>
</dbReference>
<comment type="function">
    <text evidence="5">Component of ribonuclease P, a protein complex that generates mature tRNA molecules by cleaving their 5'-ends.</text>
</comment>
<dbReference type="InterPro" id="IPR038085">
    <property type="entry name" value="Rnp2-like_sf"/>
</dbReference>
<dbReference type="InterPro" id="IPR016819">
    <property type="entry name" value="RNase_P/MRP_POP5"/>
</dbReference>
<dbReference type="GO" id="GO:0001682">
    <property type="term" value="P:tRNA 5'-leader removal"/>
    <property type="evidence" value="ECO:0007669"/>
    <property type="project" value="InterPro"/>
</dbReference>
<dbReference type="InterPro" id="IPR002759">
    <property type="entry name" value="Pop5/Rpp14/Rnp2-like"/>
</dbReference>
<dbReference type="EMBL" id="CAIX01000005">
    <property type="protein sequence ID" value="CCI39991.1"/>
    <property type="molecule type" value="Genomic_DNA"/>
</dbReference>
<keyword evidence="4" id="KW-0539">Nucleus</keyword>
<evidence type="ECO:0000256" key="1">
    <source>
        <dbReference type="ARBA" id="ARBA00004123"/>
    </source>
</evidence>
<keyword evidence="3 5" id="KW-0819">tRNA processing</keyword>
<comment type="similarity">
    <text evidence="2 5">Belongs to the eukaryotic/archaeal RNase P protein component 2 family.</text>
</comment>
<evidence type="ECO:0000313" key="7">
    <source>
        <dbReference type="Proteomes" id="UP000053237"/>
    </source>
</evidence>
<evidence type="ECO:0000256" key="4">
    <source>
        <dbReference type="ARBA" id="ARBA00023242"/>
    </source>
</evidence>
<gene>
    <name evidence="6" type="ORF">BN9_007750</name>
</gene>
<organism evidence="6 7">
    <name type="scientific">Albugo candida</name>
    <dbReference type="NCBI Taxonomy" id="65357"/>
    <lineage>
        <taxon>Eukaryota</taxon>
        <taxon>Sar</taxon>
        <taxon>Stramenopiles</taxon>
        <taxon>Oomycota</taxon>
        <taxon>Peronosporomycetes</taxon>
        <taxon>Albuginales</taxon>
        <taxon>Albuginaceae</taxon>
        <taxon>Albugo</taxon>
    </lineage>
</organism>
<dbReference type="GO" id="GO:0033204">
    <property type="term" value="F:ribonuclease P RNA binding"/>
    <property type="evidence" value="ECO:0007669"/>
    <property type="project" value="InterPro"/>
</dbReference>
<dbReference type="Pfam" id="PF01900">
    <property type="entry name" value="RNase_P_Rpp14"/>
    <property type="match status" value="1"/>
</dbReference>
<evidence type="ECO:0000256" key="3">
    <source>
        <dbReference type="ARBA" id="ARBA00022694"/>
    </source>
</evidence>
<dbReference type="GO" id="GO:0005730">
    <property type="term" value="C:nucleolus"/>
    <property type="evidence" value="ECO:0007669"/>
    <property type="project" value="TreeGrafter"/>
</dbReference>
<dbReference type="Proteomes" id="UP000053237">
    <property type="component" value="Unassembled WGS sequence"/>
</dbReference>
<dbReference type="SUPFAM" id="SSF160350">
    <property type="entry name" value="Rnp2-like"/>
    <property type="match status" value="1"/>
</dbReference>
<dbReference type="PANTHER" id="PTHR15441">
    <property type="entry name" value="RIBONUCLEASE P PROTEIN SUBUNIT P14"/>
    <property type="match status" value="1"/>
</dbReference>
<dbReference type="GO" id="GO:0030681">
    <property type="term" value="C:multimeric ribonuclease P complex"/>
    <property type="evidence" value="ECO:0007669"/>
    <property type="project" value="TreeGrafter"/>
</dbReference>
<proteinExistence type="inferred from homology"/>
<dbReference type="AlphaFoldDB" id="A0A024FZR1"/>
<comment type="caution">
    <text evidence="6">The sequence shown here is derived from an EMBL/GenBank/DDBJ whole genome shotgun (WGS) entry which is preliminary data.</text>
</comment>
<dbReference type="Gene3D" id="3.30.70.3250">
    <property type="entry name" value="Ribonuclease P, Pop5 subunit"/>
    <property type="match status" value="1"/>
</dbReference>
<keyword evidence="7" id="KW-1185">Reference proteome</keyword>
<comment type="subcellular location">
    <subcellularLocation>
        <location evidence="1">Nucleus</location>
    </subcellularLocation>
</comment>
<accession>A0A024FZR1</accession>